<dbReference type="GO" id="GO:0016853">
    <property type="term" value="F:isomerase activity"/>
    <property type="evidence" value="ECO:0007669"/>
    <property type="project" value="TreeGrafter"/>
</dbReference>
<dbReference type="PIRSF" id="PIRSF016184">
    <property type="entry name" value="PhzC_PhzF"/>
    <property type="match status" value="1"/>
</dbReference>
<accession>A0AAD5YUX9</accession>
<dbReference type="PANTHER" id="PTHR13774:SF32">
    <property type="entry name" value="ANTISENSE-ENHANCING SEQUENCE 1"/>
    <property type="match status" value="1"/>
</dbReference>
<organism evidence="2 3">
    <name type="scientific">Leucocoprinus birnbaumii</name>
    <dbReference type="NCBI Taxonomy" id="56174"/>
    <lineage>
        <taxon>Eukaryota</taxon>
        <taxon>Fungi</taxon>
        <taxon>Dikarya</taxon>
        <taxon>Basidiomycota</taxon>
        <taxon>Agaricomycotina</taxon>
        <taxon>Agaricomycetes</taxon>
        <taxon>Agaricomycetidae</taxon>
        <taxon>Agaricales</taxon>
        <taxon>Agaricineae</taxon>
        <taxon>Agaricaceae</taxon>
        <taxon>Leucocoprinus</taxon>
    </lineage>
</organism>
<dbReference type="Gene3D" id="3.10.310.10">
    <property type="entry name" value="Diaminopimelate Epimerase, Chain A, domain 1"/>
    <property type="match status" value="2"/>
</dbReference>
<dbReference type="GO" id="GO:0005737">
    <property type="term" value="C:cytoplasm"/>
    <property type="evidence" value="ECO:0007669"/>
    <property type="project" value="TreeGrafter"/>
</dbReference>
<evidence type="ECO:0000256" key="1">
    <source>
        <dbReference type="PIRSR" id="PIRSR016184-1"/>
    </source>
</evidence>
<feature type="active site" evidence="1">
    <location>
        <position position="52"/>
    </location>
</feature>
<name>A0AAD5YUX9_9AGAR</name>
<dbReference type="AlphaFoldDB" id="A0AAD5YUX9"/>
<dbReference type="SUPFAM" id="SSF54506">
    <property type="entry name" value="Diaminopimelate epimerase-like"/>
    <property type="match status" value="1"/>
</dbReference>
<comment type="caution">
    <text evidence="2">The sequence shown here is derived from an EMBL/GenBank/DDBJ whole genome shotgun (WGS) entry which is preliminary data.</text>
</comment>
<gene>
    <name evidence="2" type="ORF">NP233_g2404</name>
</gene>
<protein>
    <recommendedName>
        <fullName evidence="4">Diaminopimelate epimerase-like protein</fullName>
    </recommendedName>
</protein>
<dbReference type="Pfam" id="PF02567">
    <property type="entry name" value="PhzC-PhzF"/>
    <property type="match status" value="1"/>
</dbReference>
<dbReference type="PANTHER" id="PTHR13774">
    <property type="entry name" value="PHENAZINE BIOSYNTHESIS PROTEIN"/>
    <property type="match status" value="1"/>
</dbReference>
<evidence type="ECO:0008006" key="4">
    <source>
        <dbReference type="Google" id="ProtNLM"/>
    </source>
</evidence>
<dbReference type="InterPro" id="IPR003719">
    <property type="entry name" value="Phenazine_PhzF-like"/>
</dbReference>
<evidence type="ECO:0000313" key="3">
    <source>
        <dbReference type="Proteomes" id="UP001213000"/>
    </source>
</evidence>
<dbReference type="NCBIfam" id="TIGR00654">
    <property type="entry name" value="PhzF_family"/>
    <property type="match status" value="1"/>
</dbReference>
<dbReference type="EMBL" id="JANIEX010000101">
    <property type="protein sequence ID" value="KAJ3573487.1"/>
    <property type="molecule type" value="Genomic_DNA"/>
</dbReference>
<reference evidence="2" key="1">
    <citation type="submission" date="2022-07" db="EMBL/GenBank/DDBJ databases">
        <title>Genome Sequence of Leucocoprinus birnbaumii.</title>
        <authorList>
            <person name="Buettner E."/>
        </authorList>
    </citation>
    <scope>NUCLEOTIDE SEQUENCE</scope>
    <source>
        <strain evidence="2">VT141</strain>
    </source>
</reference>
<evidence type="ECO:0000313" key="2">
    <source>
        <dbReference type="EMBL" id="KAJ3573487.1"/>
    </source>
</evidence>
<dbReference type="Proteomes" id="UP001213000">
    <property type="component" value="Unassembled WGS sequence"/>
</dbReference>
<sequence>MSTKLKYHILDVFTPTRFLGNPLAIVHVPASESQNLAKRQKLQIAREFNLSETVFFHENLPRTSNGDGLKIEIFTPKEELTFAGHPTIGFSWFALVGPGKGKRVVSEVTLHTRAGNIPAILEGSGRVRLQVPIDFKAHEDVQIPSFKKAQLNLHNDDYVNGVAGAEGVASVVKGTTFVLLELASEDALRRLQGIDQVLDVPGLGEWKGRSVGLYAFYEKGDGVVRTRMMRGTFEDAATGAAASSLGGWLARRKGPGSWVFEMIQGVEMGRRSEIEVRVEVNADEVVQKIELCGQAVHVAEGFIVV</sequence>
<proteinExistence type="predicted"/>
<keyword evidence="3" id="KW-1185">Reference proteome</keyword>